<dbReference type="InterPro" id="IPR009400">
    <property type="entry name" value="TFIIH_TTDA/Tfb5"/>
</dbReference>
<dbReference type="SUPFAM" id="SSF142897">
    <property type="entry name" value="TFB5-like"/>
    <property type="match status" value="1"/>
</dbReference>
<keyword evidence="11" id="KW-1185">Reference proteome</keyword>
<comment type="similarity">
    <text evidence="3 9">Belongs to the TFB5 family.</text>
</comment>
<dbReference type="GO" id="GO:0006367">
    <property type="term" value="P:transcription initiation at RNA polymerase II promoter"/>
    <property type="evidence" value="ECO:0007669"/>
    <property type="project" value="UniProtKB-UniRule"/>
</dbReference>
<comment type="subunit">
    <text evidence="9">Component of the 7-subunit TFIIH core complex.</text>
</comment>
<dbReference type="Pfam" id="PF06331">
    <property type="entry name" value="Tfb5"/>
    <property type="match status" value="1"/>
</dbReference>
<accession>A0A6A6GEA7</accession>
<dbReference type="PANTHER" id="PTHR28580">
    <property type="entry name" value="GENERAL TRANSCRIPTION FACTOR IIH SUBUNIT 5"/>
    <property type="match status" value="1"/>
</dbReference>
<gene>
    <name evidence="10" type="ORF">BDZ85DRAFT_280655</name>
</gene>
<evidence type="ECO:0000256" key="6">
    <source>
        <dbReference type="ARBA" id="ARBA00023163"/>
    </source>
</evidence>
<reference evidence="11" key="1">
    <citation type="journal article" date="2020" name="Stud. Mycol.">
        <title>101 Dothideomycetes genomes: A test case for predicting lifestyles and emergence of pathogens.</title>
        <authorList>
            <person name="Haridas S."/>
            <person name="Albert R."/>
            <person name="Binder M."/>
            <person name="Bloem J."/>
            <person name="LaButti K."/>
            <person name="Salamov A."/>
            <person name="Andreopoulos B."/>
            <person name="Baker S."/>
            <person name="Barry K."/>
            <person name="Bills G."/>
            <person name="Bluhm B."/>
            <person name="Cannon C."/>
            <person name="Castanera R."/>
            <person name="Culley D."/>
            <person name="Daum C."/>
            <person name="Ezra D."/>
            <person name="Gonzalez J."/>
            <person name="Henrissat B."/>
            <person name="Kuo A."/>
            <person name="Liang C."/>
            <person name="Lipzen A."/>
            <person name="Lutzoni F."/>
            <person name="Magnuson J."/>
            <person name="Mondo S."/>
            <person name="Nolan M."/>
            <person name="Ohm R."/>
            <person name="Pangilinan J."/>
            <person name="Park H.-J."/>
            <person name="Ramirez L."/>
            <person name="Alfaro M."/>
            <person name="Sun H."/>
            <person name="Tritt A."/>
            <person name="Yoshinaga Y."/>
            <person name="Zwiers L.-H."/>
            <person name="Turgeon B."/>
            <person name="Goodwin S."/>
            <person name="Spatafora J."/>
            <person name="Crous P."/>
            <person name="Grigoriev I."/>
        </authorList>
    </citation>
    <scope>NUCLEOTIDE SEQUENCE [LARGE SCALE GENOMIC DNA]</scope>
    <source>
        <strain evidence="11">CECT 20119</strain>
    </source>
</reference>
<comment type="function">
    <text evidence="1">Component of the general transcription and DNA repair factor IIH (TFIIH) core complex, which is involved in general and transcription-coupled nucleotide excision repair (NER) of damaged DNA and, when complexed to TFIIK, in RNA transcription by RNA polymerase II. In NER, TFIIH acts by opening DNA around the lesion to allow the excision of the damaged oligonucleotide and its replacement by a new DNA fragment. In transcription, TFIIH has an essential role in transcription initiation. When the pre-initiation complex (PIC) has been established, TFIIH is required for promoter opening and promoter escape. Phosphorylation of the C-terminal tail (CTD) of the largest subunit of RNA polymerase II by the kinase module TFIIK controls the initiation of transcription.</text>
</comment>
<evidence type="ECO:0000313" key="11">
    <source>
        <dbReference type="Proteomes" id="UP000799538"/>
    </source>
</evidence>
<comment type="subcellular location">
    <subcellularLocation>
        <location evidence="2 9">Nucleus</location>
    </subcellularLocation>
</comment>
<sequence>MPRATPGVLVQCDASIKAIIVKIDSENNNDFIVEDIDDETVLIKSGKHEELKQRLKATLQDTVREAEDSESE</sequence>
<dbReference type="FunFam" id="3.30.70.1220:FF:000002">
    <property type="entry name" value="RNA polymerase II transcription factor B subunit 5"/>
    <property type="match status" value="1"/>
</dbReference>
<evidence type="ECO:0000256" key="3">
    <source>
        <dbReference type="ARBA" id="ARBA00007470"/>
    </source>
</evidence>
<evidence type="ECO:0000256" key="1">
    <source>
        <dbReference type="ARBA" id="ARBA00002817"/>
    </source>
</evidence>
<keyword evidence="6 9" id="KW-0804">Transcription</keyword>
<comment type="function">
    <text evidence="9">In NER, TFIIH acts by opening DNA around the lesion to allow the excision of the damaged oligonucleotide and its replacement by a new DNA fragment. In transcription, TFIIH has an essential role in transcription initiation. When the pre-initiation complex (PIC) has been established, TFIIH is required for promoter opening and promoter escape.</text>
</comment>
<dbReference type="GO" id="GO:0006294">
    <property type="term" value="P:nucleotide-excision repair, preincision complex assembly"/>
    <property type="evidence" value="ECO:0007669"/>
    <property type="project" value="TreeGrafter"/>
</dbReference>
<evidence type="ECO:0000256" key="7">
    <source>
        <dbReference type="ARBA" id="ARBA00023204"/>
    </source>
</evidence>
<evidence type="ECO:0000256" key="2">
    <source>
        <dbReference type="ARBA" id="ARBA00004123"/>
    </source>
</evidence>
<evidence type="ECO:0000313" key="10">
    <source>
        <dbReference type="EMBL" id="KAF2224036.1"/>
    </source>
</evidence>
<protein>
    <recommendedName>
        <fullName evidence="9">General transcription and DNA repair factor IIH subunit TFB5</fullName>
    </recommendedName>
</protein>
<dbReference type="Proteomes" id="UP000799538">
    <property type="component" value="Unassembled WGS sequence"/>
</dbReference>
<dbReference type="SMART" id="SM01395">
    <property type="entry name" value="Tbf5"/>
    <property type="match status" value="1"/>
</dbReference>
<keyword evidence="8 9" id="KW-0539">Nucleus</keyword>
<evidence type="ECO:0000256" key="8">
    <source>
        <dbReference type="ARBA" id="ARBA00023242"/>
    </source>
</evidence>
<evidence type="ECO:0000256" key="5">
    <source>
        <dbReference type="ARBA" id="ARBA00023015"/>
    </source>
</evidence>
<dbReference type="GO" id="GO:0005675">
    <property type="term" value="C:transcription factor TFIIH holo complex"/>
    <property type="evidence" value="ECO:0007669"/>
    <property type="project" value="TreeGrafter"/>
</dbReference>
<dbReference type="PANTHER" id="PTHR28580:SF1">
    <property type="entry name" value="GENERAL TRANSCRIPTION FACTOR IIH SUBUNIT 5"/>
    <property type="match status" value="1"/>
</dbReference>
<proteinExistence type="inferred from homology"/>
<dbReference type="OrthoDB" id="354at2759"/>
<organism evidence="10 11">
    <name type="scientific">Elsinoe ampelina</name>
    <dbReference type="NCBI Taxonomy" id="302913"/>
    <lineage>
        <taxon>Eukaryota</taxon>
        <taxon>Fungi</taxon>
        <taxon>Dikarya</taxon>
        <taxon>Ascomycota</taxon>
        <taxon>Pezizomycotina</taxon>
        <taxon>Dothideomycetes</taxon>
        <taxon>Dothideomycetidae</taxon>
        <taxon>Myriangiales</taxon>
        <taxon>Elsinoaceae</taxon>
        <taxon>Elsinoe</taxon>
    </lineage>
</organism>
<evidence type="ECO:0000256" key="4">
    <source>
        <dbReference type="ARBA" id="ARBA00022763"/>
    </source>
</evidence>
<dbReference type="EMBL" id="ML992505">
    <property type="protein sequence ID" value="KAF2224036.1"/>
    <property type="molecule type" value="Genomic_DNA"/>
</dbReference>
<dbReference type="AlphaFoldDB" id="A0A6A6GEA7"/>
<dbReference type="GO" id="GO:0000439">
    <property type="term" value="C:transcription factor TFIIH core complex"/>
    <property type="evidence" value="ECO:0007669"/>
    <property type="project" value="UniProtKB-UniRule"/>
</dbReference>
<dbReference type="InterPro" id="IPR035935">
    <property type="entry name" value="TFB5-like_sf"/>
</dbReference>
<name>A0A6A6GEA7_9PEZI</name>
<keyword evidence="7 9" id="KW-0234">DNA repair</keyword>
<evidence type="ECO:0000256" key="9">
    <source>
        <dbReference type="RuleBase" id="RU368032"/>
    </source>
</evidence>
<dbReference type="Gene3D" id="3.30.70.1220">
    <property type="entry name" value="TFB5-like"/>
    <property type="match status" value="1"/>
</dbReference>
<keyword evidence="4 9" id="KW-0227">DNA damage</keyword>
<keyword evidence="5 9" id="KW-0805">Transcription regulation</keyword>